<name>A0A8D9FIV8_9HEMI</name>
<feature type="transmembrane region" description="Helical" evidence="1">
    <location>
        <begin position="65"/>
        <end position="83"/>
    </location>
</feature>
<dbReference type="AlphaFoldDB" id="A0A8D9FIV8"/>
<protein>
    <submittedName>
        <fullName evidence="2">Uncharacterized protein</fullName>
    </submittedName>
</protein>
<evidence type="ECO:0000313" key="2">
    <source>
        <dbReference type="EMBL" id="CAG6790080.1"/>
    </source>
</evidence>
<keyword evidence="1" id="KW-0472">Membrane</keyword>
<accession>A0A8D9FIV8</accession>
<sequence>MSDNHTMCLYMSLYLVPIFMLKVEFPFVKGFRFSAPLPLTLPPHSAPTVPPHSAPTLPPHSAPTLPPLLGAFIIFACANLIGFEGEKIDDFCRNKFYSEI</sequence>
<organism evidence="2">
    <name type="scientific">Cacopsylla melanoneura</name>
    <dbReference type="NCBI Taxonomy" id="428564"/>
    <lineage>
        <taxon>Eukaryota</taxon>
        <taxon>Metazoa</taxon>
        <taxon>Ecdysozoa</taxon>
        <taxon>Arthropoda</taxon>
        <taxon>Hexapoda</taxon>
        <taxon>Insecta</taxon>
        <taxon>Pterygota</taxon>
        <taxon>Neoptera</taxon>
        <taxon>Paraneoptera</taxon>
        <taxon>Hemiptera</taxon>
        <taxon>Sternorrhyncha</taxon>
        <taxon>Psylloidea</taxon>
        <taxon>Psyllidae</taxon>
        <taxon>Psyllinae</taxon>
        <taxon>Cacopsylla</taxon>
    </lineage>
</organism>
<keyword evidence="1" id="KW-0812">Transmembrane</keyword>
<evidence type="ECO:0000256" key="1">
    <source>
        <dbReference type="SAM" id="Phobius"/>
    </source>
</evidence>
<keyword evidence="1" id="KW-1133">Transmembrane helix</keyword>
<reference evidence="2" key="1">
    <citation type="submission" date="2021-05" db="EMBL/GenBank/DDBJ databases">
        <authorList>
            <person name="Alioto T."/>
            <person name="Alioto T."/>
            <person name="Gomez Garrido J."/>
        </authorList>
    </citation>
    <scope>NUCLEOTIDE SEQUENCE</scope>
</reference>
<dbReference type="EMBL" id="HBUF01668104">
    <property type="protein sequence ID" value="CAG6790080.1"/>
    <property type="molecule type" value="Transcribed_RNA"/>
</dbReference>
<feature type="transmembrane region" description="Helical" evidence="1">
    <location>
        <begin position="7"/>
        <end position="28"/>
    </location>
</feature>
<proteinExistence type="predicted"/>